<protein>
    <recommendedName>
        <fullName evidence="3">Glutamate 5-kinase</fullName>
    </recommendedName>
</protein>
<evidence type="ECO:0000313" key="1">
    <source>
        <dbReference type="EMBL" id="ABV12987.1"/>
    </source>
</evidence>
<reference evidence="1 2" key="1">
    <citation type="submission" date="2007-08" db="EMBL/GenBank/DDBJ databases">
        <authorList>
            <consortium name="The Citrobacter koseri Genome Sequencing Project"/>
            <person name="McClelland M."/>
            <person name="Sanderson E.K."/>
            <person name="Porwollik S."/>
            <person name="Spieth J."/>
            <person name="Clifton W.S."/>
            <person name="Latreille P."/>
            <person name="Courtney L."/>
            <person name="Wang C."/>
            <person name="Pepin K."/>
            <person name="Bhonagiri V."/>
            <person name="Nash W."/>
            <person name="Johnson M."/>
            <person name="Thiruvilangam P."/>
            <person name="Wilson R."/>
        </authorList>
    </citation>
    <scope>NUCLEOTIDE SEQUENCE [LARGE SCALE GENOMIC DNA]</scope>
    <source>
        <strain evidence="2">ATCC BAA-895 / CDC 4225-83 / SGSC4696</strain>
    </source>
</reference>
<sequence>MVSIMGIRDELQTEIAAAFDDDLADAVNDFTGSYVIQTGWDPVTETGGETTVTYTGRGVLSKYSLNRIDGVNILHGDLKLTALTNEVTDEPKVDHIITAPDLITGEQQRYKVITAGTDPAKATYSIQLRRV</sequence>
<gene>
    <name evidence="1" type="ordered locus">CKO_01860</name>
</gene>
<dbReference type="EMBL" id="CP000822">
    <property type="protein sequence ID" value="ABV12987.1"/>
    <property type="molecule type" value="Genomic_DNA"/>
</dbReference>
<dbReference type="KEGG" id="cko:CKO_01860"/>
<dbReference type="AlphaFoldDB" id="A8AHM4"/>
<dbReference type="Proteomes" id="UP000008148">
    <property type="component" value="Chromosome"/>
</dbReference>
<organism evidence="1 2">
    <name type="scientific">Citrobacter koseri (strain ATCC BAA-895 / CDC 4225-83 / SGSC4696)</name>
    <dbReference type="NCBI Taxonomy" id="290338"/>
    <lineage>
        <taxon>Bacteria</taxon>
        <taxon>Pseudomonadati</taxon>
        <taxon>Pseudomonadota</taxon>
        <taxon>Gammaproteobacteria</taxon>
        <taxon>Enterobacterales</taxon>
        <taxon>Enterobacteriaceae</taxon>
        <taxon>Citrobacter</taxon>
    </lineage>
</organism>
<evidence type="ECO:0008006" key="3">
    <source>
        <dbReference type="Google" id="ProtNLM"/>
    </source>
</evidence>
<keyword evidence="2" id="KW-1185">Reference proteome</keyword>
<dbReference type="STRING" id="290338.CKO_01860"/>
<proteinExistence type="predicted"/>
<dbReference type="HOGENOM" id="CLU_160685_0_0_6"/>
<name>A8AHM4_CITK8</name>
<accession>A8AHM4</accession>
<evidence type="ECO:0000313" key="2">
    <source>
        <dbReference type="Proteomes" id="UP000008148"/>
    </source>
</evidence>